<accession>A0AAJ7W2D7</accession>
<organism evidence="1 2">
    <name type="scientific">Cephus cinctus</name>
    <name type="common">Wheat stem sawfly</name>
    <dbReference type="NCBI Taxonomy" id="211228"/>
    <lineage>
        <taxon>Eukaryota</taxon>
        <taxon>Metazoa</taxon>
        <taxon>Ecdysozoa</taxon>
        <taxon>Arthropoda</taxon>
        <taxon>Hexapoda</taxon>
        <taxon>Insecta</taxon>
        <taxon>Pterygota</taxon>
        <taxon>Neoptera</taxon>
        <taxon>Endopterygota</taxon>
        <taxon>Hymenoptera</taxon>
        <taxon>Cephoidea</taxon>
        <taxon>Cephidae</taxon>
        <taxon>Cephus</taxon>
    </lineage>
</organism>
<dbReference type="GeneID" id="112494526"/>
<dbReference type="RefSeq" id="XP_024941974.1">
    <property type="nucleotide sequence ID" value="XM_025086206.1"/>
</dbReference>
<evidence type="ECO:0000313" key="2">
    <source>
        <dbReference type="RefSeq" id="XP_024941974.1"/>
    </source>
</evidence>
<proteinExistence type="predicted"/>
<evidence type="ECO:0000313" key="1">
    <source>
        <dbReference type="Proteomes" id="UP000694920"/>
    </source>
</evidence>
<name>A0AAJ7W2D7_CEPCN</name>
<dbReference type="KEGG" id="ccin:112494526"/>
<reference evidence="2" key="1">
    <citation type="submission" date="2025-08" db="UniProtKB">
        <authorList>
            <consortium name="RefSeq"/>
        </authorList>
    </citation>
    <scope>IDENTIFICATION</scope>
</reference>
<dbReference type="AlphaFoldDB" id="A0AAJ7W2D7"/>
<keyword evidence="1" id="KW-1185">Reference proteome</keyword>
<dbReference type="Proteomes" id="UP000694920">
    <property type="component" value="Unplaced"/>
</dbReference>
<gene>
    <name evidence="2" type="primary">LOC112494526</name>
</gene>
<protein>
    <submittedName>
        <fullName evidence="2">Uncharacterized protein LOC112494526</fullName>
    </submittedName>
</protein>
<sequence length="154" mass="18109">MAVSMTTTSRCRYIYIFFKHTCTYPYTRQRDQTLRGGHYVYDIHVYIAVLAAYRGEEGHWNLYTIILKAKTHCAPSLDFRLQVEKERYEDLRAAERWTYLKMLKGECLKVNGSATLAPPVNDTVKPVDNFVRPRWLSNLHTTESYRDVYLNKSS</sequence>